<accession>A0A9P7V187</accession>
<proteinExistence type="predicted"/>
<feature type="region of interest" description="Disordered" evidence="1">
    <location>
        <begin position="379"/>
        <end position="507"/>
    </location>
</feature>
<reference evidence="3" key="1">
    <citation type="journal article" date="2021" name="Genome Biol. Evol.">
        <title>The assembled and annotated genome of the fairy-ring fungus Marasmius oreades.</title>
        <authorList>
            <person name="Hiltunen M."/>
            <person name="Ament-Velasquez S.L."/>
            <person name="Johannesson H."/>
        </authorList>
    </citation>
    <scope>NUCLEOTIDE SEQUENCE</scope>
    <source>
        <strain evidence="3">03SP1</strain>
    </source>
</reference>
<gene>
    <name evidence="3" type="ORF">E1B28_000404</name>
</gene>
<dbReference type="GeneID" id="66069480"/>
<dbReference type="EMBL" id="CM032181">
    <property type="protein sequence ID" value="KAG7098454.1"/>
    <property type="molecule type" value="Genomic_DNA"/>
</dbReference>
<dbReference type="OrthoDB" id="3045710at2759"/>
<protein>
    <recommendedName>
        <fullName evidence="2">Ty3 transposon capsid-like protein domain-containing protein</fullName>
    </recommendedName>
</protein>
<name>A0A9P7V187_9AGAR</name>
<dbReference type="KEGG" id="more:E1B28_000404"/>
<keyword evidence="4" id="KW-1185">Reference proteome</keyword>
<dbReference type="Proteomes" id="UP001049176">
    <property type="component" value="Chromosome 1"/>
</dbReference>
<dbReference type="Pfam" id="PF19259">
    <property type="entry name" value="Ty3_capsid"/>
    <property type="match status" value="1"/>
</dbReference>
<evidence type="ECO:0000256" key="1">
    <source>
        <dbReference type="SAM" id="MobiDB-lite"/>
    </source>
</evidence>
<dbReference type="RefSeq" id="XP_043014924.1">
    <property type="nucleotide sequence ID" value="XM_043146224.1"/>
</dbReference>
<evidence type="ECO:0000313" key="3">
    <source>
        <dbReference type="EMBL" id="KAG7098454.1"/>
    </source>
</evidence>
<feature type="compositionally biased region" description="Basic and acidic residues" evidence="1">
    <location>
        <begin position="345"/>
        <end position="362"/>
    </location>
</feature>
<dbReference type="InterPro" id="IPR045358">
    <property type="entry name" value="Ty3_capsid"/>
</dbReference>
<sequence>MSDYIPYIVNFNNIENVQNWAQHLANGVDLEVLGYEGEREQQQLGLLLHNAHEATSATVKNYVDIHINAATTHMNTSFNNIYNAYRNDHGVLLDMADTIESLQKEVESLKQLTTLQGNLLATYKAQLDKFPADAGAGPSSKSLKVPEPSTFSGSDSKSKLDDWINQIALFNSATGVVTDHQKIVTAMLRLRSPATTYMKKYYDKVGHGEDLGSWESFLQELKNIYGKRDDKEGAKLELTQLWLNKALANKDFIKYSEQYRTLARITEYEDSVLIDKLKEVIPQELKNALVIQEMNGTLPKAWQEYLDLLLKAYKALHPEKAKSVIFGNGNKGNGNTSDSDAMEIDSAKKSKGKSKEANSQEVKKKKHCNICAAKGLKNKASSHNTNDCWDKPGNESKKPAPKSSSSTSSSSVQNNKVGQGAPGAKKSFKARLLEFMKEMDDDDDDGTAPPAATVNINSARIVEIPDSQSAIKGTTVQVDEVQSGPSRSTGQKLKANRRSNVDFPDAL</sequence>
<organism evidence="3 4">
    <name type="scientific">Marasmius oreades</name>
    <name type="common">fairy-ring Marasmius</name>
    <dbReference type="NCBI Taxonomy" id="181124"/>
    <lineage>
        <taxon>Eukaryota</taxon>
        <taxon>Fungi</taxon>
        <taxon>Dikarya</taxon>
        <taxon>Basidiomycota</taxon>
        <taxon>Agaricomycotina</taxon>
        <taxon>Agaricomycetes</taxon>
        <taxon>Agaricomycetidae</taxon>
        <taxon>Agaricales</taxon>
        <taxon>Marasmiineae</taxon>
        <taxon>Marasmiaceae</taxon>
        <taxon>Marasmius</taxon>
    </lineage>
</organism>
<evidence type="ECO:0000259" key="2">
    <source>
        <dbReference type="Pfam" id="PF19259"/>
    </source>
</evidence>
<evidence type="ECO:0000313" key="4">
    <source>
        <dbReference type="Proteomes" id="UP001049176"/>
    </source>
</evidence>
<feature type="region of interest" description="Disordered" evidence="1">
    <location>
        <begin position="135"/>
        <end position="155"/>
    </location>
</feature>
<feature type="compositionally biased region" description="Polar residues" evidence="1">
    <location>
        <begin position="466"/>
        <end position="477"/>
    </location>
</feature>
<feature type="region of interest" description="Disordered" evidence="1">
    <location>
        <begin position="324"/>
        <end position="364"/>
    </location>
</feature>
<feature type="domain" description="Ty3 transposon capsid-like protein" evidence="2">
    <location>
        <begin position="147"/>
        <end position="243"/>
    </location>
</feature>
<feature type="compositionally biased region" description="Basic and acidic residues" evidence="1">
    <location>
        <begin position="388"/>
        <end position="398"/>
    </location>
</feature>
<dbReference type="AlphaFoldDB" id="A0A9P7V187"/>
<comment type="caution">
    <text evidence="3">The sequence shown here is derived from an EMBL/GenBank/DDBJ whole genome shotgun (WGS) entry which is preliminary data.</text>
</comment>